<gene>
    <name evidence="4" type="ORF">MGAL_10B032446</name>
</gene>
<dbReference type="SUPFAM" id="SSF57302">
    <property type="entry name" value="Snake toxin-like"/>
    <property type="match status" value="1"/>
</dbReference>
<keyword evidence="1" id="KW-0732">Signal</keyword>
<dbReference type="InterPro" id="IPR045860">
    <property type="entry name" value="Snake_toxin-like_sf"/>
</dbReference>
<evidence type="ECO:0000256" key="2">
    <source>
        <dbReference type="ARBA" id="ARBA00023157"/>
    </source>
</evidence>
<dbReference type="Proteomes" id="UP000596742">
    <property type="component" value="Unassembled WGS sequence"/>
</dbReference>
<accession>A0A8B6H0E9</accession>
<keyword evidence="3" id="KW-1133">Transmembrane helix</keyword>
<keyword evidence="3" id="KW-0812">Transmembrane</keyword>
<keyword evidence="5" id="KW-1185">Reference proteome</keyword>
<feature type="non-terminal residue" evidence="4">
    <location>
        <position position="186"/>
    </location>
</feature>
<name>A0A8B6H0E9_MYTGA</name>
<evidence type="ECO:0000313" key="5">
    <source>
        <dbReference type="Proteomes" id="UP000596742"/>
    </source>
</evidence>
<reference evidence="4" key="1">
    <citation type="submission" date="2018-11" db="EMBL/GenBank/DDBJ databases">
        <authorList>
            <person name="Alioto T."/>
            <person name="Alioto T."/>
        </authorList>
    </citation>
    <scope>NUCLEOTIDE SEQUENCE</scope>
</reference>
<evidence type="ECO:0000256" key="1">
    <source>
        <dbReference type="ARBA" id="ARBA00022729"/>
    </source>
</evidence>
<evidence type="ECO:0000256" key="3">
    <source>
        <dbReference type="SAM" id="Phobius"/>
    </source>
</evidence>
<protein>
    <recommendedName>
        <fullName evidence="6">UPAR/Ly6 domain-containing protein</fullName>
    </recommendedName>
</protein>
<dbReference type="Gene3D" id="2.10.60.10">
    <property type="entry name" value="CD59"/>
    <property type="match status" value="1"/>
</dbReference>
<organism evidence="4 5">
    <name type="scientific">Mytilus galloprovincialis</name>
    <name type="common">Mediterranean mussel</name>
    <dbReference type="NCBI Taxonomy" id="29158"/>
    <lineage>
        <taxon>Eukaryota</taxon>
        <taxon>Metazoa</taxon>
        <taxon>Spiralia</taxon>
        <taxon>Lophotrochozoa</taxon>
        <taxon>Mollusca</taxon>
        <taxon>Bivalvia</taxon>
        <taxon>Autobranchia</taxon>
        <taxon>Pteriomorphia</taxon>
        <taxon>Mytilida</taxon>
        <taxon>Mytiloidea</taxon>
        <taxon>Mytilidae</taxon>
        <taxon>Mytilinae</taxon>
        <taxon>Mytilus</taxon>
    </lineage>
</organism>
<dbReference type="PANTHER" id="PTHR10036">
    <property type="entry name" value="CD59 GLYCOPROTEIN"/>
    <property type="match status" value="1"/>
</dbReference>
<dbReference type="OrthoDB" id="6278121at2759"/>
<evidence type="ECO:0000313" key="4">
    <source>
        <dbReference type="EMBL" id="VDI71279.1"/>
    </source>
</evidence>
<comment type="caution">
    <text evidence="4">The sequence shown here is derived from an EMBL/GenBank/DDBJ whole genome shotgun (WGS) entry which is preliminary data.</text>
</comment>
<proteinExistence type="predicted"/>
<sequence>SSTIFRQTLQRFSQSKLFNDFRNKKCIRNYEPHLIYLTLIYLTITVKKRSFLVRSALPAFSIALECYVCEAQNSNKDKCVKTTIQCRQEEDTCRTQIKWQQPLFWQPRSERYHYISKTCDTSTHCQQETVGLGVRCMKDWYRDWTCVECCQGDRCNYYTTLGAGTTQISLILLVSMIVVQFFIRHR</sequence>
<feature type="transmembrane region" description="Helical" evidence="3">
    <location>
        <begin position="157"/>
        <end position="183"/>
    </location>
</feature>
<keyword evidence="2" id="KW-1015">Disulfide bond</keyword>
<dbReference type="AlphaFoldDB" id="A0A8B6H0E9"/>
<keyword evidence="3" id="KW-0472">Membrane</keyword>
<dbReference type="CDD" id="cd23599">
    <property type="entry name" value="TFP_LU_ECD_Cold"/>
    <property type="match status" value="1"/>
</dbReference>
<evidence type="ECO:0008006" key="6">
    <source>
        <dbReference type="Google" id="ProtNLM"/>
    </source>
</evidence>
<dbReference type="EMBL" id="UYJE01009213">
    <property type="protein sequence ID" value="VDI71279.1"/>
    <property type="molecule type" value="Genomic_DNA"/>
</dbReference>